<evidence type="ECO:0000256" key="1">
    <source>
        <dbReference type="SAM" id="MobiDB-lite"/>
    </source>
</evidence>
<reference evidence="2 3" key="1">
    <citation type="submission" date="2022-05" db="EMBL/GenBank/DDBJ databases">
        <authorList>
            <consortium name="Genoscope - CEA"/>
            <person name="William W."/>
        </authorList>
    </citation>
    <scope>NUCLEOTIDE SEQUENCE [LARGE SCALE GENOMIC DNA]</scope>
</reference>
<dbReference type="EMBL" id="CALNXK010000221">
    <property type="protein sequence ID" value="CAH3177099.1"/>
    <property type="molecule type" value="Genomic_DNA"/>
</dbReference>
<feature type="region of interest" description="Disordered" evidence="1">
    <location>
        <begin position="49"/>
        <end position="90"/>
    </location>
</feature>
<comment type="caution">
    <text evidence="2">The sequence shown here is derived from an EMBL/GenBank/DDBJ whole genome shotgun (WGS) entry which is preliminary data.</text>
</comment>
<proteinExistence type="predicted"/>
<organism evidence="2 3">
    <name type="scientific">Porites lobata</name>
    <dbReference type="NCBI Taxonomy" id="104759"/>
    <lineage>
        <taxon>Eukaryota</taxon>
        <taxon>Metazoa</taxon>
        <taxon>Cnidaria</taxon>
        <taxon>Anthozoa</taxon>
        <taxon>Hexacorallia</taxon>
        <taxon>Scleractinia</taxon>
        <taxon>Fungiina</taxon>
        <taxon>Poritidae</taxon>
        <taxon>Porites</taxon>
    </lineage>
</organism>
<name>A0ABN8RGP8_9CNID</name>
<evidence type="ECO:0000313" key="3">
    <source>
        <dbReference type="Proteomes" id="UP001159405"/>
    </source>
</evidence>
<accession>A0ABN8RGP8</accession>
<sequence length="225" mass="25554">MKEKKEIREKQAATHESIAEEKLKLSAAQAKLRWLKGKIVNANNEVAVLPEGRQDKGRKSSCEKENFLSSVSRSRRRKQPTSDELSMRAKRRRVLETYNAATEIHGDTRESNEAAATGLVETLDTKFSKKLVSSLVCNKSKLAKKIAFTFHKAKCKVYENSDENILRSVSVYYSMGVMGKKKYMKVRHSFSFKRILSKGEKIFLLKSSELPCFCSFAILQTCSIS</sequence>
<gene>
    <name evidence="2" type="ORF">PLOB_00019019</name>
</gene>
<keyword evidence="3" id="KW-1185">Reference proteome</keyword>
<dbReference type="Proteomes" id="UP001159405">
    <property type="component" value="Unassembled WGS sequence"/>
</dbReference>
<feature type="compositionally biased region" description="Basic and acidic residues" evidence="1">
    <location>
        <begin position="52"/>
        <end position="66"/>
    </location>
</feature>
<evidence type="ECO:0000313" key="2">
    <source>
        <dbReference type="EMBL" id="CAH3177099.1"/>
    </source>
</evidence>
<protein>
    <submittedName>
        <fullName evidence="2">Uncharacterized protein</fullName>
    </submittedName>
</protein>